<proteinExistence type="inferred from homology"/>
<feature type="transmembrane region" description="Helical" evidence="9">
    <location>
        <begin position="191"/>
        <end position="209"/>
    </location>
</feature>
<keyword evidence="5 9" id="KW-0812">Transmembrane</keyword>
<reference evidence="11 12" key="1">
    <citation type="submission" date="2019-12" db="EMBL/GenBank/DDBJ databases">
        <title>The genome of Stappia indica PHM037.</title>
        <authorList>
            <person name="Kacar D."/>
            <person name="Galan B."/>
            <person name="Canedo L."/>
            <person name="Rodriguez P."/>
            <person name="de la Calle F."/>
            <person name="Garcia J.L."/>
        </authorList>
    </citation>
    <scope>NUCLEOTIDE SEQUENCE [LARGE SCALE GENOMIC DNA]</scope>
    <source>
        <strain evidence="11 12">PHM037</strain>
    </source>
</reference>
<keyword evidence="7 9" id="KW-1133">Transmembrane helix</keyword>
<dbReference type="PANTHER" id="PTHR30614">
    <property type="entry name" value="MEMBRANE COMPONENT OF AMINO ACID ABC TRANSPORTER"/>
    <property type="match status" value="1"/>
</dbReference>
<dbReference type="PROSITE" id="PS50928">
    <property type="entry name" value="ABC_TM1"/>
    <property type="match status" value="1"/>
</dbReference>
<dbReference type="PANTHER" id="PTHR30614:SF37">
    <property type="entry name" value="AMINO-ACID ABC TRANSPORTER PERMEASE PROTEIN YHDX-RELATED"/>
    <property type="match status" value="1"/>
</dbReference>
<dbReference type="InterPro" id="IPR043429">
    <property type="entry name" value="ArtM/GltK/GlnP/TcyL/YhdX-like"/>
</dbReference>
<evidence type="ECO:0000256" key="9">
    <source>
        <dbReference type="RuleBase" id="RU363032"/>
    </source>
</evidence>
<evidence type="ECO:0000256" key="1">
    <source>
        <dbReference type="ARBA" id="ARBA00004429"/>
    </source>
</evidence>
<sequence length="400" mass="43146">MTPASSAEREQAGGGSGTSWFYNPRVRGVVFQVLVVAFLLGMLAFFAYNAKINLERAGIASGLGFLSERAGFDVSQSLVSYTNDSSYSRAFIVGLLNTLLVASIGIVIATVLGFIVGIARLSKNFLIRQIATWYVELLRNIPLLLQLLFWYKAVLSVLPSPRQSLEPVPGVFLNNRGLILPEVIGQPGSSAILWALLAAIAASIGISRWARKRQQETGRQFPSVIAGLGLIVGLPLLAYLVTGMPVELAYAELAGFNFRGGVVVIPEFMALLLGLALYTAAFIAEIVRAGILAVSHGQTEAAYSLGLRPRRTLQLVIIPQAMRVIIPPLTSQFLNLTKNSSLAVAIGYPDLVAVFAGTVLNQTGQAVEVIIITMLVYLTLSLLTSGFMNWYNSRMALVER</sequence>
<feature type="transmembrane region" description="Helical" evidence="9">
    <location>
        <begin position="261"/>
        <end position="284"/>
    </location>
</feature>
<dbReference type="GO" id="GO:0022857">
    <property type="term" value="F:transmembrane transporter activity"/>
    <property type="evidence" value="ECO:0007669"/>
    <property type="project" value="InterPro"/>
</dbReference>
<dbReference type="AlphaFoldDB" id="A0A857C4H4"/>
<feature type="transmembrane region" description="Helical" evidence="9">
    <location>
        <begin position="342"/>
        <end position="360"/>
    </location>
</feature>
<keyword evidence="4" id="KW-1003">Cell membrane</keyword>
<evidence type="ECO:0000256" key="5">
    <source>
        <dbReference type="ARBA" id="ARBA00022692"/>
    </source>
</evidence>
<dbReference type="InterPro" id="IPR035906">
    <property type="entry name" value="MetI-like_sf"/>
</dbReference>
<feature type="transmembrane region" description="Helical" evidence="9">
    <location>
        <begin position="366"/>
        <end position="391"/>
    </location>
</feature>
<evidence type="ECO:0000256" key="3">
    <source>
        <dbReference type="ARBA" id="ARBA00022448"/>
    </source>
</evidence>
<protein>
    <submittedName>
        <fullName evidence="11">ABC transporter permease subunit</fullName>
    </submittedName>
</protein>
<feature type="transmembrane region" description="Helical" evidence="9">
    <location>
        <begin position="29"/>
        <end position="48"/>
    </location>
</feature>
<dbReference type="SUPFAM" id="SSF161098">
    <property type="entry name" value="MetI-like"/>
    <property type="match status" value="2"/>
</dbReference>
<feature type="domain" description="ABC transmembrane type-1" evidence="10">
    <location>
        <begin position="95"/>
        <end position="384"/>
    </location>
</feature>
<accession>A0A857C4H4</accession>
<name>A0A857C4H4_9HYPH</name>
<keyword evidence="3 9" id="KW-0813">Transport</keyword>
<keyword evidence="6" id="KW-0029">Amino-acid transport</keyword>
<keyword evidence="8 9" id="KW-0472">Membrane</keyword>
<dbReference type="CDD" id="cd06261">
    <property type="entry name" value="TM_PBP2"/>
    <property type="match status" value="1"/>
</dbReference>
<evidence type="ECO:0000256" key="6">
    <source>
        <dbReference type="ARBA" id="ARBA00022970"/>
    </source>
</evidence>
<evidence type="ECO:0000256" key="8">
    <source>
        <dbReference type="ARBA" id="ARBA00023136"/>
    </source>
</evidence>
<dbReference type="InterPro" id="IPR000515">
    <property type="entry name" value="MetI-like"/>
</dbReference>
<evidence type="ECO:0000313" key="11">
    <source>
        <dbReference type="EMBL" id="QGZ33492.1"/>
    </source>
</evidence>
<dbReference type="Gene3D" id="1.10.3720.10">
    <property type="entry name" value="MetI-like"/>
    <property type="match status" value="2"/>
</dbReference>
<dbReference type="InterPro" id="IPR010065">
    <property type="entry name" value="AA_ABC_transptr_permease_3TM"/>
</dbReference>
<dbReference type="GO" id="GO:0043190">
    <property type="term" value="C:ATP-binding cassette (ABC) transporter complex"/>
    <property type="evidence" value="ECO:0007669"/>
    <property type="project" value="InterPro"/>
</dbReference>
<dbReference type="Proteomes" id="UP000435648">
    <property type="component" value="Chromosome"/>
</dbReference>
<dbReference type="NCBIfam" id="TIGR01726">
    <property type="entry name" value="HEQRo_perm_3TM"/>
    <property type="match status" value="1"/>
</dbReference>
<dbReference type="KEGG" id="siw:GH266_02615"/>
<dbReference type="Pfam" id="PF00528">
    <property type="entry name" value="BPD_transp_1"/>
    <property type="match status" value="1"/>
</dbReference>
<comment type="subcellular location">
    <subcellularLocation>
        <location evidence="1">Cell inner membrane</location>
        <topology evidence="1">Multi-pass membrane protein</topology>
    </subcellularLocation>
    <subcellularLocation>
        <location evidence="9">Cell membrane</location>
        <topology evidence="9">Multi-pass membrane protein</topology>
    </subcellularLocation>
</comment>
<evidence type="ECO:0000259" key="10">
    <source>
        <dbReference type="PROSITE" id="PS50928"/>
    </source>
</evidence>
<evidence type="ECO:0000313" key="12">
    <source>
        <dbReference type="Proteomes" id="UP000435648"/>
    </source>
</evidence>
<feature type="transmembrane region" description="Helical" evidence="9">
    <location>
        <begin position="90"/>
        <end position="119"/>
    </location>
</feature>
<evidence type="ECO:0000256" key="4">
    <source>
        <dbReference type="ARBA" id="ARBA00022475"/>
    </source>
</evidence>
<gene>
    <name evidence="11" type="ORF">GH266_02615</name>
</gene>
<dbReference type="GO" id="GO:0006865">
    <property type="term" value="P:amino acid transport"/>
    <property type="evidence" value="ECO:0007669"/>
    <property type="project" value="UniProtKB-KW"/>
</dbReference>
<dbReference type="EMBL" id="CP046908">
    <property type="protein sequence ID" value="QGZ33492.1"/>
    <property type="molecule type" value="Genomic_DNA"/>
</dbReference>
<organism evidence="11 12">
    <name type="scientific">Stappia indica</name>
    <dbReference type="NCBI Taxonomy" id="538381"/>
    <lineage>
        <taxon>Bacteria</taxon>
        <taxon>Pseudomonadati</taxon>
        <taxon>Pseudomonadota</taxon>
        <taxon>Alphaproteobacteria</taxon>
        <taxon>Hyphomicrobiales</taxon>
        <taxon>Stappiaceae</taxon>
        <taxon>Stappia</taxon>
    </lineage>
</organism>
<comment type="similarity">
    <text evidence="2">Belongs to the binding-protein-dependent transport system permease family. HisMQ subfamily.</text>
</comment>
<evidence type="ECO:0000256" key="2">
    <source>
        <dbReference type="ARBA" id="ARBA00010072"/>
    </source>
</evidence>
<evidence type="ECO:0000256" key="7">
    <source>
        <dbReference type="ARBA" id="ARBA00022989"/>
    </source>
</evidence>
<dbReference type="OrthoDB" id="9808531at2"/>
<dbReference type="RefSeq" id="WP_158192507.1">
    <property type="nucleotide sequence ID" value="NZ_CP046908.1"/>
</dbReference>
<feature type="transmembrane region" description="Helical" evidence="9">
    <location>
        <begin position="221"/>
        <end position="241"/>
    </location>
</feature>